<dbReference type="EMBL" id="CADIKB010000104">
    <property type="protein sequence ID" value="CAB3743228.1"/>
    <property type="molecule type" value="Genomic_DNA"/>
</dbReference>
<accession>A0A6J5CPW1</accession>
<proteinExistence type="predicted"/>
<evidence type="ECO:0000313" key="1">
    <source>
        <dbReference type="EMBL" id="CAB3743228.1"/>
    </source>
</evidence>
<reference evidence="1 2" key="1">
    <citation type="submission" date="2020-04" db="EMBL/GenBank/DDBJ databases">
        <authorList>
            <person name="De Canck E."/>
        </authorList>
    </citation>
    <scope>NUCLEOTIDE SEQUENCE [LARGE SCALE GENOMIC DNA]</scope>
    <source>
        <strain evidence="1 2">LMG 22037</strain>
    </source>
</reference>
<dbReference type="AlphaFoldDB" id="A0A6J5CPW1"/>
<sequence>MTSIAIIASLCQSGVWQQGGGFTHWYNLGAFQNTHSSYVPLGWYKFCYTFGVNGPNNNSGIVPLGQNGVEWYWGVENNSPDSSGIQVACMD</sequence>
<evidence type="ECO:0000313" key="2">
    <source>
        <dbReference type="Proteomes" id="UP000494249"/>
    </source>
</evidence>
<organism evidence="1 2">
    <name type="scientific">Paraburkholderia phenoliruptrix</name>
    <dbReference type="NCBI Taxonomy" id="252970"/>
    <lineage>
        <taxon>Bacteria</taxon>
        <taxon>Pseudomonadati</taxon>
        <taxon>Pseudomonadota</taxon>
        <taxon>Betaproteobacteria</taxon>
        <taxon>Burkholderiales</taxon>
        <taxon>Burkholderiaceae</taxon>
        <taxon>Paraburkholderia</taxon>
    </lineage>
</organism>
<protein>
    <submittedName>
        <fullName evidence="1">Uncharacterized protein</fullName>
    </submittedName>
</protein>
<name>A0A6J5CPW1_9BURK</name>
<dbReference type="Proteomes" id="UP000494249">
    <property type="component" value="Unassembled WGS sequence"/>
</dbReference>
<gene>
    <name evidence="1" type="ORF">LMG22037_06667</name>
</gene>